<accession>A0AA37BKB6</accession>
<dbReference type="AlphaFoldDB" id="A0AA37BKB6"/>
<reference evidence="1" key="1">
    <citation type="journal article" date="2014" name="Int. J. Syst. Evol. Microbiol.">
        <title>Complete genome sequence of Corynebacterium casei LMG S-19264T (=DSM 44701T), isolated from a smear-ripened cheese.</title>
        <authorList>
            <consortium name="US DOE Joint Genome Institute (JGI-PGF)"/>
            <person name="Walter F."/>
            <person name="Albersmeier A."/>
            <person name="Kalinowski J."/>
            <person name="Ruckert C."/>
        </authorList>
    </citation>
    <scope>NUCLEOTIDE SEQUENCE</scope>
    <source>
        <strain evidence="1">JCM 3093</strain>
    </source>
</reference>
<name>A0AA37BKB6_9ACTN</name>
<dbReference type="EMBL" id="BMQD01000017">
    <property type="protein sequence ID" value="GGK84661.1"/>
    <property type="molecule type" value="Genomic_DNA"/>
</dbReference>
<proteinExistence type="predicted"/>
<organism evidence="1 2">
    <name type="scientific">Planomonospora parontospora</name>
    <dbReference type="NCBI Taxonomy" id="58119"/>
    <lineage>
        <taxon>Bacteria</taxon>
        <taxon>Bacillati</taxon>
        <taxon>Actinomycetota</taxon>
        <taxon>Actinomycetes</taxon>
        <taxon>Streptosporangiales</taxon>
        <taxon>Streptosporangiaceae</taxon>
        <taxon>Planomonospora</taxon>
    </lineage>
</organism>
<comment type="caution">
    <text evidence="1">The sequence shown here is derived from an EMBL/GenBank/DDBJ whole genome shotgun (WGS) entry which is preliminary data.</text>
</comment>
<dbReference type="Proteomes" id="UP000627984">
    <property type="component" value="Unassembled WGS sequence"/>
</dbReference>
<protein>
    <submittedName>
        <fullName evidence="1">Uncharacterized protein</fullName>
    </submittedName>
</protein>
<evidence type="ECO:0000313" key="2">
    <source>
        <dbReference type="Proteomes" id="UP000627984"/>
    </source>
</evidence>
<reference evidence="1" key="2">
    <citation type="submission" date="2022-09" db="EMBL/GenBank/DDBJ databases">
        <authorList>
            <person name="Sun Q."/>
            <person name="Ohkuma M."/>
        </authorList>
    </citation>
    <scope>NUCLEOTIDE SEQUENCE</scope>
    <source>
        <strain evidence="1">JCM 3093</strain>
    </source>
</reference>
<gene>
    <name evidence="1" type="ORF">GCM10010126_49830</name>
</gene>
<evidence type="ECO:0000313" key="1">
    <source>
        <dbReference type="EMBL" id="GGK84661.1"/>
    </source>
</evidence>
<sequence length="654" mass="69549">MMSGGFHGIDPEQLDQAAAALRTGADRLTALGEEFGAKLGKYGIDTIAPREIIRIADWGRTEVSKLRGRAELIRKLNEGGDLASPGGGAQGLIRLPGELEDFELAQKLARVYGDGVFTEKDAERQAKLVHDHADEVAELADDPQAAAAFYALLSPKVRDALPNLIASTGSKTAKQDLAAFSKALGAALRAPALVPAFAKVRSDLTRPAGSKAAAWNRLALLAGANAPSNIRSAAARTLVLDDFTKKPRQDWRAGSTESKAYGLPSDLVALGLEVLAGDGAAVRDAFSKLGGSEVKLTRTEKMKLFLDHAERSADEEDVADAFGRAMEAGTEAGTEQPGKHSPEAAAFTLDLIKAAGSFGADLPASAKDSMGVIAASYVHELVSGARFDKAEGRASGMEPPKHWKPLPGVTPAFYLSPGDTSGFLKTFVGEDGTADQFDSAVARFRHDTLISAARLDGKRSSDHFGDSSMMFGDFGSLAFKAAVDVLGEEDAVADMARDFTKNTTGFLLDGVPIAGQVAEAGWSLFQAYVVSAAGDIWADSFETQVETATKERSDLAKRLKYDMTHLLHSGGYPATDPPKELVNPATGALKTYDELVAEAKNEATRDKKWEQALQEKLSVHDAWTDSNDKLDKKIELSARAQSSDLAKELLKTGK</sequence>